<dbReference type="PIRSF" id="PIRSF006305">
    <property type="entry name" value="Maf"/>
    <property type="match status" value="1"/>
</dbReference>
<dbReference type="GO" id="GO:0047429">
    <property type="term" value="F:nucleoside triphosphate diphosphatase activity"/>
    <property type="evidence" value="ECO:0007669"/>
    <property type="project" value="InterPro"/>
</dbReference>
<evidence type="ECO:0000256" key="7">
    <source>
        <dbReference type="ARBA" id="ARBA00060749"/>
    </source>
</evidence>
<feature type="active site" description="Proton acceptor" evidence="9">
    <location>
        <position position="69"/>
    </location>
</feature>
<evidence type="ECO:0000313" key="10">
    <source>
        <dbReference type="EMBL" id="SEL72815.1"/>
    </source>
</evidence>
<comment type="catalytic activity">
    <reaction evidence="5 9">
        <text>N(7)-methyl-GTP + H2O = N(7)-methyl-GMP + diphosphate + H(+)</text>
        <dbReference type="Rhea" id="RHEA:58744"/>
        <dbReference type="ChEBI" id="CHEBI:15377"/>
        <dbReference type="ChEBI" id="CHEBI:15378"/>
        <dbReference type="ChEBI" id="CHEBI:33019"/>
        <dbReference type="ChEBI" id="CHEBI:58285"/>
        <dbReference type="ChEBI" id="CHEBI:87133"/>
    </reaction>
</comment>
<evidence type="ECO:0000256" key="3">
    <source>
        <dbReference type="ARBA" id="ARBA00022801"/>
    </source>
</evidence>
<comment type="similarity">
    <text evidence="7 9">Belongs to the Maf family. YceF subfamily.</text>
</comment>
<evidence type="ECO:0000313" key="11">
    <source>
        <dbReference type="Proteomes" id="UP000185766"/>
    </source>
</evidence>
<keyword evidence="4 9" id="KW-0546">Nucleotide metabolism</keyword>
<dbReference type="PANTHER" id="PTHR43213:SF10">
    <property type="entry name" value="7-METHYL-GTP PYROPHOSPHATASE"/>
    <property type="match status" value="1"/>
</dbReference>
<accession>A0A1H7SJY5</accession>
<dbReference type="NCBIfam" id="TIGR00172">
    <property type="entry name" value="maf"/>
    <property type="match status" value="1"/>
</dbReference>
<evidence type="ECO:0000256" key="9">
    <source>
        <dbReference type="HAMAP-Rule" id="MF_00528"/>
    </source>
</evidence>
<dbReference type="Gene3D" id="3.90.950.10">
    <property type="match status" value="1"/>
</dbReference>
<keyword evidence="2 9" id="KW-0963">Cytoplasm</keyword>
<dbReference type="SUPFAM" id="SSF52972">
    <property type="entry name" value="ITPase-like"/>
    <property type="match status" value="1"/>
</dbReference>
<dbReference type="RefSeq" id="WP_071871724.1">
    <property type="nucleotide sequence ID" value="NZ_FOAS01000019.1"/>
</dbReference>
<sequence>MLPLLLASSSPYRRALLERLHLPFSCASPDIDESAHANETPEALCRRLAISKAQALADSHPQHLIIGSDQVAVLNGRVLGKPHTAANACRQLADCSGQTVQFLTSLCLLNSASGNYQCDVVPFSVQFRQLNQAEIERYVALEQPLDCAGSFKVEGLGISLFASTHGEDQNSLIGLPLIALCRMLREAGWQIP</sequence>
<dbReference type="OrthoDB" id="9813694at2"/>
<dbReference type="STRING" id="1429083.GCA_001885685_02507"/>
<evidence type="ECO:0000256" key="2">
    <source>
        <dbReference type="ARBA" id="ARBA00022490"/>
    </source>
</evidence>
<dbReference type="FunFam" id="3.90.950.10:FF:000005">
    <property type="entry name" value="7-methyl-GTP pyrophosphatase"/>
    <property type="match status" value="1"/>
</dbReference>
<dbReference type="PANTHER" id="PTHR43213">
    <property type="entry name" value="BIFUNCTIONAL DTTP/UTP PYROPHOSPHATASE/METHYLTRANSFERASE PROTEIN-RELATED"/>
    <property type="match status" value="1"/>
</dbReference>
<evidence type="ECO:0000256" key="1">
    <source>
        <dbReference type="ARBA" id="ARBA00004496"/>
    </source>
</evidence>
<evidence type="ECO:0000256" key="4">
    <source>
        <dbReference type="ARBA" id="ARBA00023080"/>
    </source>
</evidence>
<name>A0A1H7SJY5_9GAMM</name>
<dbReference type="InterPro" id="IPR029001">
    <property type="entry name" value="ITPase-like_fam"/>
</dbReference>
<organism evidence="10 11">
    <name type="scientific">Atopomonas hussainii</name>
    <dbReference type="NCBI Taxonomy" id="1429083"/>
    <lineage>
        <taxon>Bacteria</taxon>
        <taxon>Pseudomonadati</taxon>
        <taxon>Pseudomonadota</taxon>
        <taxon>Gammaproteobacteria</taxon>
        <taxon>Pseudomonadales</taxon>
        <taxon>Pseudomonadaceae</taxon>
        <taxon>Atopomonas</taxon>
    </lineage>
</organism>
<dbReference type="EC" id="3.6.1.-" evidence="9"/>
<dbReference type="HAMAP" id="MF_00528">
    <property type="entry name" value="Maf"/>
    <property type="match status" value="1"/>
</dbReference>
<dbReference type="GO" id="GO:0005737">
    <property type="term" value="C:cytoplasm"/>
    <property type="evidence" value="ECO:0007669"/>
    <property type="project" value="UniProtKB-SubCell"/>
</dbReference>
<dbReference type="Pfam" id="PF02545">
    <property type="entry name" value="Maf"/>
    <property type="match status" value="1"/>
</dbReference>
<feature type="site" description="Important for substrate specificity" evidence="9">
    <location>
        <position position="154"/>
    </location>
</feature>
<proteinExistence type="inferred from homology"/>
<dbReference type="Proteomes" id="UP000185766">
    <property type="component" value="Unassembled WGS sequence"/>
</dbReference>
<keyword evidence="11" id="KW-1185">Reference proteome</keyword>
<gene>
    <name evidence="10" type="ORF">SAMN05216214_11942</name>
</gene>
<comment type="subcellular location">
    <subcellularLocation>
        <location evidence="1 9">Cytoplasm</location>
    </subcellularLocation>
</comment>
<evidence type="ECO:0000256" key="8">
    <source>
        <dbReference type="ARBA" id="ARBA00068163"/>
    </source>
</evidence>
<keyword evidence="3 9" id="KW-0378">Hydrolase</keyword>
<reference evidence="10 11" key="1">
    <citation type="submission" date="2016-10" db="EMBL/GenBank/DDBJ databases">
        <authorList>
            <person name="de Groot N.N."/>
        </authorList>
    </citation>
    <scope>NUCLEOTIDE SEQUENCE [LARGE SCALE GENOMIC DNA]</scope>
    <source>
        <strain evidence="10 11">JCM 19513</strain>
    </source>
</reference>
<comment type="function">
    <text evidence="6 9">Nucleoside triphosphate pyrophosphatase that hydrolyzes 7-methyl-GTP (m(7)GTP). May have a dual role in cell division arrest and in preventing the incorporation of modified nucleotides into cellular nucleic acids.</text>
</comment>
<feature type="site" description="Important for substrate specificity" evidence="9">
    <location>
        <position position="12"/>
    </location>
</feature>
<dbReference type="CDD" id="cd00555">
    <property type="entry name" value="Maf"/>
    <property type="match status" value="1"/>
</dbReference>
<feature type="site" description="Important for substrate specificity" evidence="9">
    <location>
        <position position="70"/>
    </location>
</feature>
<evidence type="ECO:0000256" key="5">
    <source>
        <dbReference type="ARBA" id="ARBA00050213"/>
    </source>
</evidence>
<evidence type="ECO:0000256" key="6">
    <source>
        <dbReference type="ARBA" id="ARBA00053369"/>
    </source>
</evidence>
<dbReference type="EMBL" id="FOAS01000019">
    <property type="protein sequence ID" value="SEL72815.1"/>
    <property type="molecule type" value="Genomic_DNA"/>
</dbReference>
<protein>
    <recommendedName>
        <fullName evidence="8 9">7-methyl-GTP pyrophosphatase</fullName>
        <shortName evidence="9">m(7)GTP pyrophosphatase</shortName>
        <ecNumber evidence="9">3.6.1.-</ecNumber>
    </recommendedName>
</protein>
<dbReference type="InterPro" id="IPR003697">
    <property type="entry name" value="Maf-like"/>
</dbReference>
<dbReference type="AlphaFoldDB" id="A0A1H7SJY5"/>
<comment type="caution">
    <text evidence="9">Lacks conserved residue(s) required for the propagation of feature annotation.</text>
</comment>
<comment type="cofactor">
    <cofactor evidence="9">
        <name>a divalent metal cation</name>
        <dbReference type="ChEBI" id="CHEBI:60240"/>
    </cofactor>
</comment>
<dbReference type="GO" id="GO:0009117">
    <property type="term" value="P:nucleotide metabolic process"/>
    <property type="evidence" value="ECO:0007669"/>
    <property type="project" value="UniProtKB-KW"/>
</dbReference>